<evidence type="ECO:0000256" key="8">
    <source>
        <dbReference type="ARBA" id="ARBA00023209"/>
    </source>
</evidence>
<organism evidence="10 11">
    <name type="scientific">Candidatus Fervidibacter sacchari</name>
    <dbReference type="NCBI Taxonomy" id="1448929"/>
    <lineage>
        <taxon>Bacteria</taxon>
        <taxon>Candidatus Fervidibacterota</taxon>
        <taxon>Candidatus Fervidibacter</taxon>
    </lineage>
</organism>
<keyword evidence="5 10" id="KW-0560">Oxidoreductase</keyword>
<name>A0ABT2ELX1_9BACT</name>
<keyword evidence="11" id="KW-1185">Reference proteome</keyword>
<dbReference type="RefSeq" id="WP_259095024.1">
    <property type="nucleotide sequence ID" value="NZ_CP130454.1"/>
</dbReference>
<dbReference type="SUPFAM" id="SSF56796">
    <property type="entry name" value="Dehydroquinate synthase-like"/>
    <property type="match status" value="1"/>
</dbReference>
<dbReference type="InterPro" id="IPR032837">
    <property type="entry name" value="G1PDH"/>
</dbReference>
<keyword evidence="9" id="KW-1208">Phospholipid metabolism</keyword>
<proteinExistence type="predicted"/>
<dbReference type="InterPro" id="IPR016205">
    <property type="entry name" value="Glycerol_DH"/>
</dbReference>
<keyword evidence="6" id="KW-0520">NAD</keyword>
<gene>
    <name evidence="10" type="ORF">M2350_001353</name>
</gene>
<dbReference type="GO" id="GO:0050492">
    <property type="term" value="F:glycerol-1-phosphate dehydrogenase [NAD(P)+] activity"/>
    <property type="evidence" value="ECO:0007669"/>
    <property type="project" value="UniProtKB-EC"/>
</dbReference>
<evidence type="ECO:0000256" key="4">
    <source>
        <dbReference type="ARBA" id="ARBA00022857"/>
    </source>
</evidence>
<keyword evidence="7" id="KW-0443">Lipid metabolism</keyword>
<evidence type="ECO:0000256" key="9">
    <source>
        <dbReference type="ARBA" id="ARBA00023264"/>
    </source>
</evidence>
<evidence type="ECO:0000313" key="10">
    <source>
        <dbReference type="EMBL" id="MCS3918953.1"/>
    </source>
</evidence>
<keyword evidence="8" id="KW-0594">Phospholipid biosynthesis</keyword>
<reference evidence="10 11" key="1">
    <citation type="submission" date="2022-08" db="EMBL/GenBank/DDBJ databases">
        <title>Bacterial and archaeal communities from various locations to study Microbial Dark Matter (Phase II).</title>
        <authorList>
            <person name="Stepanauskas R."/>
        </authorList>
    </citation>
    <scope>NUCLEOTIDE SEQUENCE [LARGE SCALE GENOMIC DNA]</scope>
    <source>
        <strain evidence="10 11">PD1</strain>
    </source>
</reference>
<evidence type="ECO:0000256" key="1">
    <source>
        <dbReference type="ARBA" id="ARBA00022490"/>
    </source>
</evidence>
<evidence type="ECO:0000313" key="11">
    <source>
        <dbReference type="Proteomes" id="UP001204798"/>
    </source>
</evidence>
<dbReference type="EC" id="1.1.1.261" evidence="10"/>
<comment type="caution">
    <text evidence="10">The sequence shown here is derived from an EMBL/GenBank/DDBJ whole genome shotgun (WGS) entry which is preliminary data.</text>
</comment>
<dbReference type="PANTHER" id="PTHR43616">
    <property type="entry name" value="GLYCEROL DEHYDROGENASE"/>
    <property type="match status" value="1"/>
</dbReference>
<dbReference type="Proteomes" id="UP001204798">
    <property type="component" value="Unassembled WGS sequence"/>
</dbReference>
<dbReference type="Gene3D" id="1.20.1090.10">
    <property type="entry name" value="Dehydroquinate synthase-like - alpha domain"/>
    <property type="match status" value="1"/>
</dbReference>
<evidence type="ECO:0000256" key="7">
    <source>
        <dbReference type="ARBA" id="ARBA00023098"/>
    </source>
</evidence>
<keyword evidence="3" id="KW-0479">Metal-binding</keyword>
<accession>A0ABT2ELX1</accession>
<dbReference type="PANTHER" id="PTHR43616:SF5">
    <property type="entry name" value="GLYCEROL DEHYDROGENASE 1"/>
    <property type="match status" value="1"/>
</dbReference>
<dbReference type="Gene3D" id="3.40.50.1970">
    <property type="match status" value="1"/>
</dbReference>
<evidence type="ECO:0000256" key="6">
    <source>
        <dbReference type="ARBA" id="ARBA00023027"/>
    </source>
</evidence>
<dbReference type="Pfam" id="PF13685">
    <property type="entry name" value="Fe-ADH_2"/>
    <property type="match status" value="1"/>
</dbReference>
<evidence type="ECO:0000256" key="2">
    <source>
        <dbReference type="ARBA" id="ARBA00022516"/>
    </source>
</evidence>
<evidence type="ECO:0000256" key="5">
    <source>
        <dbReference type="ARBA" id="ARBA00023002"/>
    </source>
</evidence>
<keyword evidence="2" id="KW-0444">Lipid biosynthesis</keyword>
<dbReference type="EMBL" id="JANUCP010000002">
    <property type="protein sequence ID" value="MCS3918953.1"/>
    <property type="molecule type" value="Genomic_DNA"/>
</dbReference>
<keyword evidence="4" id="KW-0521">NADP</keyword>
<evidence type="ECO:0000256" key="3">
    <source>
        <dbReference type="ARBA" id="ARBA00022723"/>
    </source>
</evidence>
<keyword evidence="1" id="KW-0963">Cytoplasm</keyword>
<protein>
    <submittedName>
        <fullName evidence="10">Glycerol-1-phosphate dehydrogenase [NAD(P)+]</fullName>
        <ecNumber evidence="10">1.1.1.261</ecNumber>
    </submittedName>
</protein>
<sequence length="448" mass="49476">MAFALSDFLGRKWVCEYCGKEHFVPTKWVHVGEDAFALLHDLGRQVERNRAVSVVADEITWKVAGEAVADALKEVGCKVQSVILPLPLHATDEAANRLLNQWSRDVKLAFAVGSGTVNDLVKWAASQAKISYIAIPTAASMNGYTSPISALLIQCFKRTQPCAPPEGILSEPKVVASAPQKMTAAGYADLMSKTVADVDWQISNLLWGEHYCPLPRKLVADADEWLQKHLSDLANNEPQAVAGLLEALLLSGIGMTIAGSSTPSSGAEHLISHWLEMKAIKEGRKPDLHGLQVGVGTLVALTVYEMLLETSPSDWSPSKDEFLPPEERKSEFAKHYGAISERVLSEFSLKWLSPEKANEGRQKLAGSWEQVKEIVTSTWVPPQVHRHRLSILGAATHPHEISVSIDELREAILHSREIRRRWTVLDTAYLVGLLPDRVDEILKRCGWL</sequence>